<keyword evidence="4" id="KW-0547">Nucleotide-binding</keyword>
<comment type="catalytic activity">
    <reaction evidence="9">
        <text>GTP + H2O = GDP + phosphate + H(+)</text>
        <dbReference type="Rhea" id="RHEA:19669"/>
        <dbReference type="ChEBI" id="CHEBI:15377"/>
        <dbReference type="ChEBI" id="CHEBI:15378"/>
        <dbReference type="ChEBI" id="CHEBI:37565"/>
        <dbReference type="ChEBI" id="CHEBI:43474"/>
        <dbReference type="ChEBI" id="CHEBI:58189"/>
    </reaction>
    <physiologicalReaction direction="left-to-right" evidence="9">
        <dbReference type="Rhea" id="RHEA:19670"/>
    </physiologicalReaction>
</comment>
<evidence type="ECO:0000256" key="8">
    <source>
        <dbReference type="ARBA" id="ARBA00023242"/>
    </source>
</evidence>
<comment type="similarity">
    <text evidence="10">Belongs to the TRAFAC class translation factor GTPase superfamily. Bms1-like GTPase family. BMS1 subfamily.</text>
</comment>
<dbReference type="SMART" id="SM00785">
    <property type="entry name" value="AARP2CN"/>
    <property type="match status" value="1"/>
</dbReference>
<feature type="compositionally biased region" description="Acidic residues" evidence="11">
    <location>
        <begin position="382"/>
        <end position="409"/>
    </location>
</feature>
<evidence type="ECO:0000256" key="6">
    <source>
        <dbReference type="ARBA" id="ARBA00022840"/>
    </source>
</evidence>
<reference evidence="14" key="1">
    <citation type="submission" date="2016-04" db="UniProtKB">
        <authorList>
            <consortium name="WormBaseParasite"/>
        </authorList>
    </citation>
    <scope>IDENTIFICATION</scope>
</reference>
<dbReference type="GO" id="GO:0030686">
    <property type="term" value="C:90S preribosome"/>
    <property type="evidence" value="ECO:0007669"/>
    <property type="project" value="TreeGrafter"/>
</dbReference>
<name>A0A158R696_9BILA</name>
<evidence type="ECO:0000256" key="10">
    <source>
        <dbReference type="ARBA" id="ARBA00061391"/>
    </source>
</evidence>
<dbReference type="SUPFAM" id="SSF52540">
    <property type="entry name" value="P-loop containing nucleoside triphosphate hydrolases"/>
    <property type="match status" value="1"/>
</dbReference>
<dbReference type="Pfam" id="PF08142">
    <property type="entry name" value="AARP2CN"/>
    <property type="match status" value="1"/>
</dbReference>
<dbReference type="PANTHER" id="PTHR12858:SF2">
    <property type="entry name" value="RIBOSOME BIOGENESIS PROTEIN BMS1 HOMOLOG"/>
    <property type="match status" value="1"/>
</dbReference>
<dbReference type="GO" id="GO:0000479">
    <property type="term" value="P:endonucleolytic cleavage of tricistronic rRNA transcript (SSU-rRNA, 5.8S rRNA, LSU-rRNA)"/>
    <property type="evidence" value="ECO:0007669"/>
    <property type="project" value="TreeGrafter"/>
</dbReference>
<dbReference type="InterPro" id="IPR039761">
    <property type="entry name" value="Bms1/Tsr1"/>
</dbReference>
<dbReference type="STRING" id="451379.A0A158R696"/>
<evidence type="ECO:0000313" key="14">
    <source>
        <dbReference type="WBParaSite" id="SMUV_0001032701-mRNA-1"/>
    </source>
</evidence>
<feature type="domain" description="Bms1-type G" evidence="12">
    <location>
        <begin position="64"/>
        <end position="234"/>
    </location>
</feature>
<accession>A0A158R696</accession>
<dbReference type="CDD" id="cd01882">
    <property type="entry name" value="BMS1"/>
    <property type="match status" value="1"/>
</dbReference>
<dbReference type="GO" id="GO:0005525">
    <property type="term" value="F:GTP binding"/>
    <property type="evidence" value="ECO:0007669"/>
    <property type="project" value="UniProtKB-KW"/>
</dbReference>
<dbReference type="InterPro" id="IPR037875">
    <property type="entry name" value="Bms1_N"/>
</dbReference>
<dbReference type="GO" id="GO:0000462">
    <property type="term" value="P:maturation of SSU-rRNA from tricistronic rRNA transcript (SSU-rRNA, 5.8S rRNA, LSU-rRNA)"/>
    <property type="evidence" value="ECO:0007669"/>
    <property type="project" value="TreeGrafter"/>
</dbReference>
<evidence type="ECO:0000256" key="1">
    <source>
        <dbReference type="ARBA" id="ARBA00004604"/>
    </source>
</evidence>
<feature type="region of interest" description="Disordered" evidence="11">
    <location>
        <begin position="538"/>
        <end position="605"/>
    </location>
</feature>
<comment type="subcellular location">
    <subcellularLocation>
        <location evidence="1">Nucleus</location>
        <location evidence="1">Nucleolus</location>
    </subcellularLocation>
</comment>
<keyword evidence="8" id="KW-0539">Nucleus</keyword>
<feature type="region of interest" description="Disordered" evidence="11">
    <location>
        <begin position="380"/>
        <end position="418"/>
    </location>
</feature>
<dbReference type="GO" id="GO:0003924">
    <property type="term" value="F:GTPase activity"/>
    <property type="evidence" value="ECO:0007669"/>
    <property type="project" value="TreeGrafter"/>
</dbReference>
<evidence type="ECO:0000313" key="13">
    <source>
        <dbReference type="Proteomes" id="UP000046393"/>
    </source>
</evidence>
<dbReference type="InterPro" id="IPR027417">
    <property type="entry name" value="P-loop_NTPase"/>
</dbReference>
<dbReference type="PROSITE" id="PS51714">
    <property type="entry name" value="G_BMS1"/>
    <property type="match status" value="1"/>
</dbReference>
<evidence type="ECO:0000256" key="9">
    <source>
        <dbReference type="ARBA" id="ARBA00049117"/>
    </source>
</evidence>
<keyword evidence="7" id="KW-0342">GTP-binding</keyword>
<evidence type="ECO:0000256" key="11">
    <source>
        <dbReference type="SAM" id="MobiDB-lite"/>
    </source>
</evidence>
<evidence type="ECO:0000259" key="12">
    <source>
        <dbReference type="PROSITE" id="PS51714"/>
    </source>
</evidence>
<evidence type="ECO:0000256" key="2">
    <source>
        <dbReference type="ARBA" id="ARBA00022517"/>
    </source>
</evidence>
<dbReference type="InterPro" id="IPR007034">
    <property type="entry name" value="BMS1_TSR1_C"/>
</dbReference>
<evidence type="ECO:0000256" key="5">
    <source>
        <dbReference type="ARBA" id="ARBA00022801"/>
    </source>
</evidence>
<keyword evidence="3" id="KW-0597">Phosphoprotein</keyword>
<dbReference type="Proteomes" id="UP000046393">
    <property type="component" value="Unplaced"/>
</dbReference>
<dbReference type="SMART" id="SM01362">
    <property type="entry name" value="DUF663"/>
    <property type="match status" value="1"/>
</dbReference>
<feature type="compositionally biased region" description="Acidic residues" evidence="11">
    <location>
        <begin position="545"/>
        <end position="558"/>
    </location>
</feature>
<dbReference type="GO" id="GO:0005524">
    <property type="term" value="F:ATP binding"/>
    <property type="evidence" value="ECO:0007669"/>
    <property type="project" value="UniProtKB-KW"/>
</dbReference>
<keyword evidence="5" id="KW-0378">Hydrolase</keyword>
<keyword evidence="13" id="KW-1185">Reference proteome</keyword>
<dbReference type="PANTHER" id="PTHR12858">
    <property type="entry name" value="RIBOSOME BIOGENESIS PROTEIN"/>
    <property type="match status" value="1"/>
</dbReference>
<evidence type="ECO:0000256" key="4">
    <source>
        <dbReference type="ARBA" id="ARBA00022741"/>
    </source>
</evidence>
<dbReference type="WBParaSite" id="SMUV_0001032701-mRNA-1">
    <property type="protein sequence ID" value="SMUV_0001032701-mRNA-1"/>
    <property type="gene ID" value="SMUV_0001032701"/>
</dbReference>
<keyword evidence="6" id="KW-0067">ATP-binding</keyword>
<evidence type="ECO:0000256" key="3">
    <source>
        <dbReference type="ARBA" id="ARBA00022553"/>
    </source>
</evidence>
<protein>
    <submittedName>
        <fullName evidence="14">Bms1-type G domain-containing protein</fullName>
    </submittedName>
</protein>
<keyword evidence="2" id="KW-0690">Ribosome biogenesis</keyword>
<dbReference type="AlphaFoldDB" id="A0A158R696"/>
<dbReference type="GO" id="GO:0005654">
    <property type="term" value="C:nucleoplasm"/>
    <property type="evidence" value="ECO:0007669"/>
    <property type="project" value="UniProtKB-ARBA"/>
</dbReference>
<proteinExistence type="inferred from homology"/>
<feature type="compositionally biased region" description="Basic and acidic residues" evidence="11">
    <location>
        <begin position="589"/>
        <end position="605"/>
    </location>
</feature>
<dbReference type="InterPro" id="IPR030387">
    <property type="entry name" value="G_Bms1/Tsr1_dom"/>
</dbReference>
<dbReference type="InterPro" id="IPR012948">
    <property type="entry name" value="AARP2CN"/>
</dbReference>
<dbReference type="GO" id="GO:0034511">
    <property type="term" value="F:U3 snoRNA binding"/>
    <property type="evidence" value="ECO:0007669"/>
    <property type="project" value="TreeGrafter"/>
</dbReference>
<dbReference type="Gene3D" id="3.40.50.300">
    <property type="entry name" value="P-loop containing nucleotide triphosphate hydrolases"/>
    <property type="match status" value="1"/>
</dbReference>
<evidence type="ECO:0000256" key="7">
    <source>
        <dbReference type="ARBA" id="ARBA00023134"/>
    </source>
</evidence>
<dbReference type="GO" id="GO:0032040">
    <property type="term" value="C:small-subunit processome"/>
    <property type="evidence" value="ECO:0007669"/>
    <property type="project" value="UniProtKB-ARBA"/>
</dbReference>
<dbReference type="FunFam" id="3.40.50.300:FF:000105">
    <property type="entry name" value="BMS1 ribosome biogenesis factor"/>
    <property type="match status" value="1"/>
</dbReference>
<organism evidence="13 14">
    <name type="scientific">Syphacia muris</name>
    <dbReference type="NCBI Taxonomy" id="451379"/>
    <lineage>
        <taxon>Eukaryota</taxon>
        <taxon>Metazoa</taxon>
        <taxon>Ecdysozoa</taxon>
        <taxon>Nematoda</taxon>
        <taxon>Chromadorea</taxon>
        <taxon>Rhabditida</taxon>
        <taxon>Spirurina</taxon>
        <taxon>Oxyuridomorpha</taxon>
        <taxon>Oxyuroidea</taxon>
        <taxon>Oxyuridae</taxon>
        <taxon>Syphacia</taxon>
    </lineage>
</organism>
<sequence length="1090" mass="124574">MYLRIFAEHKTGGKVVKKGEKKHVIGKANAFNSAVKAGRAIRRAADKDERKKHIPLVDRTPLEPPPVVVAIVGPSKTGKTTLLRSLIKHYVRQTITEIRGPVTLVTGKSRRITIVEVHNDINSMIDIAKIADLVAVLLVLLMIDASCGFEMETFEFLNICQVHGMPRIMGVLSHLDVLKKKEKIKHAKKLMKHRLWTEVYQGAKLFYLSGLINDQYLKNEVRNLARFISVMKFRPLVWRSAHPYIYCDRFEDLTDPEVISLYGWVRGTSMLNHAMVHVPGLGDLRIKDISALPDPCPLPSKEKIRRSLNEKERLIYAPFSGLGGIVYDKDAIYIETKGAHRFKTARNELVSALDTVKETIDDKMKKLGLKLTSSGVANVYGDDQETSSIEGDESESDESMVSSEDEADGYGDANESSDFNKEKSIWCNLAEKANSKYLPTGEKNLSWQKIVYASEDSRQSENEDSYEEVGGLFRIIAQNKKNLPLEHQEDGFLKNNFDAFRKWKYEEFLTTRDWSSDIARQTLTDLFVTGKWEKDDIELQTKDDDNMEDDSADADSGMDSDVGGSGTDSDENFQDEINSNEDFNDEEQSDNKESNANKEGDDVERKRRFEAKVKLKQHFNAEYDETNNHYTMLKEALEQQSELNKSEFENMDENVRHMLEGFRPGIYVRLELESVPVEFVENFNPIKPYIVGGLLPCEQNIGVVQIRIKKHRWFERVLKSRDPLIISCGWRRFQSMVIYSIQESNLKQRFLKYTPEHMHCYGTFWGPVTAQNTGLLAVQSLSEETVMFLTSGFRIMFACKIRYFEGFRIAAAGVVLNLDKAVQIVKKLKLVGYPYEIFKKSAYIKGMFGTQLEVTRFEGGAIRTVSGIRGQIKKALREPQGAFRATFEDKILLSDIVFLRAWVTVPIPRFYASITDKLLPQDQLWEGMRTVGCLRHELNLKAPVNANSLYHPIERRPFNPAPLVIPANLQKQLPYRLKPKAPASLPKKEGDKLLQKYTPIILEPHESKVSRLMSMLQLINEDKKMAEEAAQEERQRKHKTLAKKTSLQELNMLEEARLRGIKKSKKNNCRLLSKRETMKLQKALVSAKKS</sequence>
<dbReference type="Pfam" id="PF04950">
    <property type="entry name" value="RIBIOP_C"/>
    <property type="match status" value="1"/>
</dbReference>
<feature type="compositionally biased region" description="Acidic residues" evidence="11">
    <location>
        <begin position="568"/>
        <end position="588"/>
    </location>
</feature>